<comment type="caution">
    <text evidence="10">The sequence shown here is derived from an EMBL/GenBank/DDBJ whole genome shotgun (WGS) entry which is preliminary data.</text>
</comment>
<keyword evidence="3 7" id="KW-0812">Transmembrane</keyword>
<evidence type="ECO:0000256" key="1">
    <source>
        <dbReference type="ARBA" id="ARBA00004651"/>
    </source>
</evidence>
<evidence type="ECO:0000256" key="4">
    <source>
        <dbReference type="ARBA" id="ARBA00022989"/>
    </source>
</evidence>
<evidence type="ECO:0000256" key="7">
    <source>
        <dbReference type="SAM" id="Phobius"/>
    </source>
</evidence>
<feature type="transmembrane region" description="Helical" evidence="7">
    <location>
        <begin position="376"/>
        <end position="394"/>
    </location>
</feature>
<evidence type="ECO:0000313" key="11">
    <source>
        <dbReference type="Proteomes" id="UP001161391"/>
    </source>
</evidence>
<feature type="transmembrane region" description="Helical" evidence="7">
    <location>
        <begin position="285"/>
        <end position="312"/>
    </location>
</feature>
<dbReference type="PANTHER" id="PTHR30572:SF4">
    <property type="entry name" value="ABC TRANSPORTER PERMEASE YTRF"/>
    <property type="match status" value="1"/>
</dbReference>
<evidence type="ECO:0000256" key="2">
    <source>
        <dbReference type="ARBA" id="ARBA00022475"/>
    </source>
</evidence>
<feature type="domain" description="MacB-like periplasmic core" evidence="9">
    <location>
        <begin position="23"/>
        <end position="225"/>
    </location>
</feature>
<feature type="domain" description="ABC3 transporter permease C-terminal" evidence="8">
    <location>
        <begin position="292"/>
        <end position="404"/>
    </location>
</feature>
<evidence type="ECO:0000256" key="3">
    <source>
        <dbReference type="ARBA" id="ARBA00022692"/>
    </source>
</evidence>
<keyword evidence="11" id="KW-1185">Reference proteome</keyword>
<keyword evidence="2" id="KW-1003">Cell membrane</keyword>
<keyword evidence="4 7" id="KW-1133">Transmembrane helix</keyword>
<comment type="similarity">
    <text evidence="6">Belongs to the ABC-4 integral membrane protein family.</text>
</comment>
<dbReference type="InterPro" id="IPR050250">
    <property type="entry name" value="Macrolide_Exporter_MacB"/>
</dbReference>
<reference evidence="10" key="2">
    <citation type="submission" date="2023-01" db="EMBL/GenBank/DDBJ databases">
        <title>Draft genome sequence of Algimonas ampicilliniresistens strain NBRC 108219.</title>
        <authorList>
            <person name="Sun Q."/>
            <person name="Mori K."/>
        </authorList>
    </citation>
    <scope>NUCLEOTIDE SEQUENCE</scope>
    <source>
        <strain evidence="10">NBRC 108219</strain>
    </source>
</reference>
<dbReference type="Pfam" id="PF12704">
    <property type="entry name" value="MacB_PCD"/>
    <property type="match status" value="1"/>
</dbReference>
<proteinExistence type="inferred from homology"/>
<evidence type="ECO:0000256" key="5">
    <source>
        <dbReference type="ARBA" id="ARBA00023136"/>
    </source>
</evidence>
<comment type="subcellular location">
    <subcellularLocation>
        <location evidence="1">Cell membrane</location>
        <topology evidence="1">Multi-pass membrane protein</topology>
    </subcellularLocation>
</comment>
<dbReference type="PANTHER" id="PTHR30572">
    <property type="entry name" value="MEMBRANE COMPONENT OF TRANSPORTER-RELATED"/>
    <property type="match status" value="1"/>
</dbReference>
<dbReference type="InterPro" id="IPR003838">
    <property type="entry name" value="ABC3_permease_C"/>
</dbReference>
<protein>
    <submittedName>
        <fullName evidence="10">Multidrug ABC transporter substrate-binding protein</fullName>
    </submittedName>
</protein>
<reference evidence="10" key="1">
    <citation type="journal article" date="2014" name="Int. J. Syst. Evol. Microbiol.">
        <title>Complete genome of a new Firmicutes species belonging to the dominant human colonic microbiota ('Ruminococcus bicirculans') reveals two chromosomes and a selective capacity to utilize plant glucans.</title>
        <authorList>
            <consortium name="NISC Comparative Sequencing Program"/>
            <person name="Wegmann U."/>
            <person name="Louis P."/>
            <person name="Goesmann A."/>
            <person name="Henrissat B."/>
            <person name="Duncan S.H."/>
            <person name="Flint H.J."/>
        </authorList>
    </citation>
    <scope>NUCLEOTIDE SEQUENCE</scope>
    <source>
        <strain evidence="10">NBRC 108219</strain>
    </source>
</reference>
<evidence type="ECO:0000313" key="10">
    <source>
        <dbReference type="EMBL" id="GLQ22450.1"/>
    </source>
</evidence>
<feature type="transmembrane region" description="Helical" evidence="7">
    <location>
        <begin position="24"/>
        <end position="44"/>
    </location>
</feature>
<dbReference type="Proteomes" id="UP001161391">
    <property type="component" value="Unassembled WGS sequence"/>
</dbReference>
<sequence>MAVPGLRLVFNAFGSLAERPMRTLLTMLGIIIGVAAVYTMLAIGEGTQKKILESLDGTQARSITVFPNWTRGRSSQKRPYRRLNEADLLEVRALPGVEAATGNLSREYPVITDATDWSSDIRGTDQDYLFANDFELEAGRDITETDLARKETFAVLGQTVVKNVFGGQYPVGAKIKISNVPFTVIGTVAKAPETGWSNGRDRDNFVLVPRSTLRDRLVGGDYLVRNHVNQYRIIGENQKVLDRIEEDLDAILRRSRGLSAADAPDFRVLNFSANRQQYAETQRTLSLLLATMGIVSLVVGGVGVMNIMLVSVTERTREIGLRMSLGARRSDILSQFLTEALLICILSGLIGLGVGYGVSTLGLGGDDIEMIFAPEIAILAFGSAVLVGVVFGYLPAHSASRLNPVEALRHE</sequence>
<gene>
    <name evidence="10" type="ORF">GCM10007853_03240</name>
</gene>
<dbReference type="EMBL" id="BSNK01000001">
    <property type="protein sequence ID" value="GLQ22450.1"/>
    <property type="molecule type" value="Genomic_DNA"/>
</dbReference>
<dbReference type="Pfam" id="PF02687">
    <property type="entry name" value="FtsX"/>
    <property type="match status" value="1"/>
</dbReference>
<keyword evidence="5 7" id="KW-0472">Membrane</keyword>
<accession>A0ABQ5V5T8</accession>
<evidence type="ECO:0000256" key="6">
    <source>
        <dbReference type="ARBA" id="ARBA00038076"/>
    </source>
</evidence>
<feature type="transmembrane region" description="Helical" evidence="7">
    <location>
        <begin position="332"/>
        <end position="356"/>
    </location>
</feature>
<organism evidence="10 11">
    <name type="scientific">Algimonas ampicilliniresistens</name>
    <dbReference type="NCBI Taxonomy" id="1298735"/>
    <lineage>
        <taxon>Bacteria</taxon>
        <taxon>Pseudomonadati</taxon>
        <taxon>Pseudomonadota</taxon>
        <taxon>Alphaproteobacteria</taxon>
        <taxon>Maricaulales</taxon>
        <taxon>Robiginitomaculaceae</taxon>
        <taxon>Algimonas</taxon>
    </lineage>
</organism>
<evidence type="ECO:0000259" key="8">
    <source>
        <dbReference type="Pfam" id="PF02687"/>
    </source>
</evidence>
<dbReference type="InterPro" id="IPR025857">
    <property type="entry name" value="MacB_PCD"/>
</dbReference>
<evidence type="ECO:0000259" key="9">
    <source>
        <dbReference type="Pfam" id="PF12704"/>
    </source>
</evidence>
<name>A0ABQ5V5T8_9PROT</name>